<name>A0A951QEZ7_9CYAN</name>
<protein>
    <submittedName>
        <fullName evidence="2">GNAT family N-acetyltransferase</fullName>
    </submittedName>
</protein>
<feature type="domain" description="N-acetyltransferase" evidence="1">
    <location>
        <begin position="9"/>
        <end position="161"/>
    </location>
</feature>
<evidence type="ECO:0000313" key="3">
    <source>
        <dbReference type="Proteomes" id="UP000757435"/>
    </source>
</evidence>
<dbReference type="SUPFAM" id="SSF55729">
    <property type="entry name" value="Acyl-CoA N-acyltransferases (Nat)"/>
    <property type="match status" value="1"/>
</dbReference>
<dbReference type="PANTHER" id="PTHR43792:SF1">
    <property type="entry name" value="N-ACETYLTRANSFERASE DOMAIN-CONTAINING PROTEIN"/>
    <property type="match status" value="1"/>
</dbReference>
<accession>A0A951QEZ7</accession>
<evidence type="ECO:0000313" key="2">
    <source>
        <dbReference type="EMBL" id="MBW4660585.1"/>
    </source>
</evidence>
<organism evidence="2 3">
    <name type="scientific">Drouetiella hepatica Uher 2000/2452</name>
    <dbReference type="NCBI Taxonomy" id="904376"/>
    <lineage>
        <taxon>Bacteria</taxon>
        <taxon>Bacillati</taxon>
        <taxon>Cyanobacteriota</taxon>
        <taxon>Cyanophyceae</taxon>
        <taxon>Oculatellales</taxon>
        <taxon>Oculatellaceae</taxon>
        <taxon>Drouetiella</taxon>
    </lineage>
</organism>
<dbReference type="PANTHER" id="PTHR43792">
    <property type="entry name" value="GNAT FAMILY, PUTATIVE (AFU_ORTHOLOGUE AFUA_3G00765)-RELATED-RELATED"/>
    <property type="match status" value="1"/>
</dbReference>
<dbReference type="Gene3D" id="3.40.630.30">
    <property type="match status" value="1"/>
</dbReference>
<dbReference type="GO" id="GO:0016747">
    <property type="term" value="F:acyltransferase activity, transferring groups other than amino-acyl groups"/>
    <property type="evidence" value="ECO:0007669"/>
    <property type="project" value="InterPro"/>
</dbReference>
<gene>
    <name evidence="2" type="ORF">KME15_18085</name>
</gene>
<dbReference type="Proteomes" id="UP000757435">
    <property type="component" value="Unassembled WGS sequence"/>
</dbReference>
<dbReference type="InterPro" id="IPR016181">
    <property type="entry name" value="Acyl_CoA_acyltransferase"/>
</dbReference>
<proteinExistence type="predicted"/>
<comment type="caution">
    <text evidence="2">The sequence shown here is derived from an EMBL/GenBank/DDBJ whole genome shotgun (WGS) entry which is preliminary data.</text>
</comment>
<reference evidence="2" key="1">
    <citation type="submission" date="2021-05" db="EMBL/GenBank/DDBJ databases">
        <authorList>
            <person name="Pietrasiak N."/>
            <person name="Ward R."/>
            <person name="Stajich J.E."/>
            <person name="Kurbessoian T."/>
        </authorList>
    </citation>
    <scope>NUCLEOTIDE SEQUENCE</scope>
    <source>
        <strain evidence="2">UHER 2000/2452</strain>
    </source>
</reference>
<evidence type="ECO:0000259" key="1">
    <source>
        <dbReference type="Pfam" id="PF13302"/>
    </source>
</evidence>
<reference evidence="2" key="2">
    <citation type="journal article" date="2022" name="Microbiol. Resour. Announc.">
        <title>Metagenome Sequencing to Explore Phylogenomics of Terrestrial Cyanobacteria.</title>
        <authorList>
            <person name="Ward R.D."/>
            <person name="Stajich J.E."/>
            <person name="Johansen J.R."/>
            <person name="Huntemann M."/>
            <person name="Clum A."/>
            <person name="Foster B."/>
            <person name="Foster B."/>
            <person name="Roux S."/>
            <person name="Palaniappan K."/>
            <person name="Varghese N."/>
            <person name="Mukherjee S."/>
            <person name="Reddy T.B.K."/>
            <person name="Daum C."/>
            <person name="Copeland A."/>
            <person name="Chen I.A."/>
            <person name="Ivanova N.N."/>
            <person name="Kyrpides N.C."/>
            <person name="Shapiro N."/>
            <person name="Eloe-Fadrosh E.A."/>
            <person name="Pietrasiak N."/>
        </authorList>
    </citation>
    <scope>NUCLEOTIDE SEQUENCE</scope>
    <source>
        <strain evidence="2">UHER 2000/2452</strain>
    </source>
</reference>
<dbReference type="AlphaFoldDB" id="A0A951QEZ7"/>
<sequence length="192" mass="22016">MNIFLETERLILRQFTSADVENLVLLDSDRQVMRFINGGTPTPTEVIQNQLLPKILSYYAKYPHFGFWAVDEKMSQEFIGWFHFYPAIENQFAVELNLVTPGEIALGYRLRQGAWGKGYGTEGSKALIHKGFTELQVQRVVVWALAENLASIRVMQKVGLQFERAFSFTEQQLPNVSQRQAVKYGVMSPIYC</sequence>
<dbReference type="EMBL" id="JAHHHD010000023">
    <property type="protein sequence ID" value="MBW4660585.1"/>
    <property type="molecule type" value="Genomic_DNA"/>
</dbReference>
<dbReference type="InterPro" id="IPR051531">
    <property type="entry name" value="N-acetyltransferase"/>
</dbReference>
<dbReference type="InterPro" id="IPR000182">
    <property type="entry name" value="GNAT_dom"/>
</dbReference>
<dbReference type="Pfam" id="PF13302">
    <property type="entry name" value="Acetyltransf_3"/>
    <property type="match status" value="1"/>
</dbReference>